<dbReference type="AlphaFoldDB" id="A0A0F8Z0A0"/>
<gene>
    <name evidence="1" type="ORF">LCGC14_3030780</name>
</gene>
<feature type="non-terminal residue" evidence="1">
    <location>
        <position position="1"/>
    </location>
</feature>
<proteinExistence type="predicted"/>
<reference evidence="1" key="1">
    <citation type="journal article" date="2015" name="Nature">
        <title>Complex archaea that bridge the gap between prokaryotes and eukaryotes.</title>
        <authorList>
            <person name="Spang A."/>
            <person name="Saw J.H."/>
            <person name="Jorgensen S.L."/>
            <person name="Zaremba-Niedzwiedzka K."/>
            <person name="Martijn J."/>
            <person name="Lind A.E."/>
            <person name="van Eijk R."/>
            <person name="Schleper C."/>
            <person name="Guy L."/>
            <person name="Ettema T.J."/>
        </authorList>
    </citation>
    <scope>NUCLEOTIDE SEQUENCE</scope>
</reference>
<accession>A0A0F8Z0A0</accession>
<evidence type="ECO:0000313" key="1">
    <source>
        <dbReference type="EMBL" id="KKK59794.1"/>
    </source>
</evidence>
<name>A0A0F8Z0A0_9ZZZZ</name>
<dbReference type="EMBL" id="LAZR01063287">
    <property type="protein sequence ID" value="KKK59794.1"/>
    <property type="molecule type" value="Genomic_DNA"/>
</dbReference>
<comment type="caution">
    <text evidence="1">The sequence shown here is derived from an EMBL/GenBank/DDBJ whole genome shotgun (WGS) entry which is preliminary data.</text>
</comment>
<protein>
    <submittedName>
        <fullName evidence="1">Uncharacterized protein</fullName>
    </submittedName>
</protein>
<sequence>TSGDIARVPYRFTNDIGFSKRPIRNEHEEESITKEDKERIYKKTTPTIVAFS</sequence>
<organism evidence="1">
    <name type="scientific">marine sediment metagenome</name>
    <dbReference type="NCBI Taxonomy" id="412755"/>
    <lineage>
        <taxon>unclassified sequences</taxon>
        <taxon>metagenomes</taxon>
        <taxon>ecological metagenomes</taxon>
    </lineage>
</organism>